<dbReference type="RefSeq" id="WP_072326282.1">
    <property type="nucleotide sequence ID" value="NZ_FPJW01000006.1"/>
</dbReference>
<evidence type="ECO:0000313" key="6">
    <source>
        <dbReference type="Proteomes" id="UP000182350"/>
    </source>
</evidence>
<dbReference type="OrthoDB" id="9816309at2"/>
<evidence type="ECO:0000256" key="3">
    <source>
        <dbReference type="ARBA" id="ARBA00022691"/>
    </source>
</evidence>
<reference evidence="5 6" key="1">
    <citation type="submission" date="2016-11" db="EMBL/GenBank/DDBJ databases">
        <authorList>
            <person name="Jaros S."/>
            <person name="Januszkiewicz K."/>
            <person name="Wedrychowicz H."/>
        </authorList>
    </citation>
    <scope>NUCLEOTIDE SEQUENCE [LARGE SCALE GENOMIC DNA]</scope>
    <source>
        <strain evidence="5 6">DSM 21637</strain>
    </source>
</reference>
<evidence type="ECO:0000259" key="4">
    <source>
        <dbReference type="PROSITE" id="PS50123"/>
    </source>
</evidence>
<dbReference type="SUPFAM" id="SSF53335">
    <property type="entry name" value="S-adenosyl-L-methionine-dependent methyltransferases"/>
    <property type="match status" value="1"/>
</dbReference>
<dbReference type="AlphaFoldDB" id="A0A1K1XTA8"/>
<protein>
    <submittedName>
        <fullName evidence="5">Chemotaxis protein methyltransferase CheR</fullName>
    </submittedName>
</protein>
<dbReference type="InterPro" id="IPR011990">
    <property type="entry name" value="TPR-like_helical_dom_sf"/>
</dbReference>
<keyword evidence="2 5" id="KW-0808">Transferase</keyword>
<feature type="domain" description="CheR-type methyltransferase" evidence="4">
    <location>
        <begin position="1"/>
        <end position="247"/>
    </location>
</feature>
<dbReference type="InterPro" id="IPR019734">
    <property type="entry name" value="TPR_rpt"/>
</dbReference>
<evidence type="ECO:0000256" key="1">
    <source>
        <dbReference type="ARBA" id="ARBA00022603"/>
    </source>
</evidence>
<dbReference type="SUPFAM" id="SSF48452">
    <property type="entry name" value="TPR-like"/>
    <property type="match status" value="1"/>
</dbReference>
<dbReference type="SUPFAM" id="SSF47757">
    <property type="entry name" value="Chemotaxis receptor methyltransferase CheR, N-terminal domain"/>
    <property type="match status" value="1"/>
</dbReference>
<evidence type="ECO:0000256" key="2">
    <source>
        <dbReference type="ARBA" id="ARBA00022679"/>
    </source>
</evidence>
<dbReference type="Proteomes" id="UP000182350">
    <property type="component" value="Unassembled WGS sequence"/>
</dbReference>
<accession>A0A1K1XTA8</accession>
<dbReference type="PRINTS" id="PR00996">
    <property type="entry name" value="CHERMTFRASE"/>
</dbReference>
<dbReference type="PANTHER" id="PTHR24422">
    <property type="entry name" value="CHEMOTAXIS PROTEIN METHYLTRANSFERASE"/>
    <property type="match status" value="1"/>
</dbReference>
<dbReference type="STRING" id="1122209.SAMN02745752_01993"/>
<dbReference type="InterPro" id="IPR000780">
    <property type="entry name" value="CheR_MeTrfase"/>
</dbReference>
<dbReference type="Pfam" id="PF13432">
    <property type="entry name" value="TPR_16"/>
    <property type="match status" value="2"/>
</dbReference>
<organism evidence="5 6">
    <name type="scientific">Marinospirillum alkaliphilum DSM 21637</name>
    <dbReference type="NCBI Taxonomy" id="1122209"/>
    <lineage>
        <taxon>Bacteria</taxon>
        <taxon>Pseudomonadati</taxon>
        <taxon>Pseudomonadota</taxon>
        <taxon>Gammaproteobacteria</taxon>
        <taxon>Oceanospirillales</taxon>
        <taxon>Oceanospirillaceae</taxon>
        <taxon>Marinospirillum</taxon>
    </lineage>
</organism>
<keyword evidence="6" id="KW-1185">Reference proteome</keyword>
<evidence type="ECO:0000313" key="5">
    <source>
        <dbReference type="EMBL" id="SFX52260.1"/>
    </source>
</evidence>
<dbReference type="GO" id="GO:0008757">
    <property type="term" value="F:S-adenosylmethionine-dependent methyltransferase activity"/>
    <property type="evidence" value="ECO:0007669"/>
    <property type="project" value="InterPro"/>
</dbReference>
<dbReference type="InterPro" id="IPR022642">
    <property type="entry name" value="CheR_C"/>
</dbReference>
<keyword evidence="3" id="KW-0949">S-adenosyl-L-methionine</keyword>
<dbReference type="Gene3D" id="1.25.40.10">
    <property type="entry name" value="Tetratricopeptide repeat domain"/>
    <property type="match status" value="1"/>
</dbReference>
<dbReference type="InterPro" id="IPR050903">
    <property type="entry name" value="Bact_Chemotaxis_MeTrfase"/>
</dbReference>
<dbReference type="SMART" id="SM00138">
    <property type="entry name" value="MeTrc"/>
    <property type="match status" value="1"/>
</dbReference>
<dbReference type="EMBL" id="FPJW01000006">
    <property type="protein sequence ID" value="SFX52260.1"/>
    <property type="molecule type" value="Genomic_DNA"/>
</dbReference>
<dbReference type="SMART" id="SM00028">
    <property type="entry name" value="TPR"/>
    <property type="match status" value="2"/>
</dbReference>
<name>A0A1K1XTA8_9GAMM</name>
<dbReference type="Gene3D" id="3.40.50.150">
    <property type="entry name" value="Vaccinia Virus protein VP39"/>
    <property type="match status" value="1"/>
</dbReference>
<proteinExistence type="predicted"/>
<dbReference type="GO" id="GO:0032259">
    <property type="term" value="P:methylation"/>
    <property type="evidence" value="ECO:0007669"/>
    <property type="project" value="UniProtKB-KW"/>
</dbReference>
<dbReference type="PROSITE" id="PS50123">
    <property type="entry name" value="CHER"/>
    <property type="match status" value="1"/>
</dbReference>
<dbReference type="InterPro" id="IPR029063">
    <property type="entry name" value="SAM-dependent_MTases_sf"/>
</dbReference>
<dbReference type="PANTHER" id="PTHR24422:SF19">
    <property type="entry name" value="CHEMOTAXIS PROTEIN METHYLTRANSFERASE"/>
    <property type="match status" value="1"/>
</dbReference>
<dbReference type="Pfam" id="PF01739">
    <property type="entry name" value="CheR"/>
    <property type="match status" value="1"/>
</dbReference>
<gene>
    <name evidence="5" type="ORF">SAMN02745752_01993</name>
</gene>
<sequence>MSQELASFKKLIHEHCGLLLEGIAEERLRKALQKSAQQAGCTGLVDYEKLIRRDAEQFDRLISLLTVNETYFFREPEQIQLCIRELVPRLLALPGRNGPLRILSAGCSSGEEPYSLVMALREKFGERASQLFHVDAGDLDRQILEKARMGIYSPFSFRGVEESLRNRYFQPVERGYQLSADIRRLVHFHELNLLAPVFPAMLRNYDLIFFRNVSIYFDLETRKLIHRKFFDLLKPQGILLLGSSETLGNDLGVFELVEEQGQYYFIKGDVLRPVNSQAVSWRPASREVQQPVVAAPVVKAPTVTEMPVTAKPVFSPPLPDLQKVRQLVLDEQYEKALQQLDRLLSASYERSAALLLKSWILLSRKAFPEADQLLNLVLEQDPWSVDALLMKGMSCKWQLQQEQALEWFKKASYTCPECWTAHYNLAEIYRQMDNTAAAMRAYQAVRRILSSDRAAGDGSAWIPRLLPPGDTLFLAERQLLKLKETGMLAGHSSAPGGKDV</sequence>
<keyword evidence="1 5" id="KW-0489">Methyltransferase</keyword>